<evidence type="ECO:0000256" key="6">
    <source>
        <dbReference type="ARBA" id="ARBA00022553"/>
    </source>
</evidence>
<dbReference type="STRING" id="75743.A0A401NJN7"/>
<dbReference type="Gene3D" id="3.40.50.10190">
    <property type="entry name" value="BRCT domain"/>
    <property type="match status" value="1"/>
</dbReference>
<dbReference type="GO" id="GO:0005634">
    <property type="term" value="C:nucleus"/>
    <property type="evidence" value="ECO:0007669"/>
    <property type="project" value="UniProtKB-SubCell"/>
</dbReference>
<comment type="subcellular location">
    <subcellularLocation>
        <location evidence="2">Chromosome</location>
    </subcellularLocation>
    <subcellularLocation>
        <location evidence="1">Nucleus</location>
    </subcellularLocation>
</comment>
<protein>
    <recommendedName>
        <fullName evidence="3">Mediator of DNA damage checkpoint protein 1</fullName>
    </recommendedName>
</protein>
<keyword evidence="10" id="KW-0007">Acetylation</keyword>
<dbReference type="PANTHER" id="PTHR23196">
    <property type="entry name" value="PAX TRANSCRIPTION ACTIVATION DOMAIN INTERACTING PROTEIN"/>
    <property type="match status" value="1"/>
</dbReference>
<evidence type="ECO:0000256" key="11">
    <source>
        <dbReference type="ARBA" id="ARBA00023204"/>
    </source>
</evidence>
<dbReference type="CDD" id="cd22665">
    <property type="entry name" value="FHA_MDC1"/>
    <property type="match status" value="1"/>
</dbReference>
<gene>
    <name evidence="16" type="ORF">scyTo_0014279</name>
</gene>
<keyword evidence="7" id="KW-0677">Repeat</keyword>
<dbReference type="AlphaFoldDB" id="A0A401NJN7"/>
<evidence type="ECO:0000256" key="3">
    <source>
        <dbReference type="ARBA" id="ARBA00015014"/>
    </source>
</evidence>
<dbReference type="Gene3D" id="2.60.200.20">
    <property type="match status" value="1"/>
</dbReference>
<dbReference type="InterPro" id="IPR000253">
    <property type="entry name" value="FHA_dom"/>
</dbReference>
<feature type="region of interest" description="Disordered" evidence="14">
    <location>
        <begin position="721"/>
        <end position="747"/>
    </location>
</feature>
<evidence type="ECO:0000256" key="4">
    <source>
        <dbReference type="ARBA" id="ARBA00022454"/>
    </source>
</evidence>
<evidence type="ECO:0000256" key="14">
    <source>
        <dbReference type="SAM" id="MobiDB-lite"/>
    </source>
</evidence>
<evidence type="ECO:0000256" key="13">
    <source>
        <dbReference type="ARBA" id="ARBA00023306"/>
    </source>
</evidence>
<keyword evidence="4" id="KW-0158">Chromosome</keyword>
<dbReference type="InterPro" id="IPR051579">
    <property type="entry name" value="DDR_Transcriptional_Reg"/>
</dbReference>
<name>A0A401NJN7_SCYTO</name>
<dbReference type="GO" id="GO:0005694">
    <property type="term" value="C:chromosome"/>
    <property type="evidence" value="ECO:0007669"/>
    <property type="project" value="UniProtKB-SubCell"/>
</dbReference>
<dbReference type="SUPFAM" id="SSF52113">
    <property type="entry name" value="BRCT domain"/>
    <property type="match status" value="1"/>
</dbReference>
<dbReference type="EMBL" id="BFAA01007603">
    <property type="protein sequence ID" value="GCB61098.1"/>
    <property type="molecule type" value="Genomic_DNA"/>
</dbReference>
<dbReference type="CDD" id="cd18441">
    <property type="entry name" value="BRCT_MDC1_rpt2"/>
    <property type="match status" value="1"/>
</dbReference>
<evidence type="ECO:0000256" key="9">
    <source>
        <dbReference type="ARBA" id="ARBA00022843"/>
    </source>
</evidence>
<dbReference type="Proteomes" id="UP000288216">
    <property type="component" value="Unassembled WGS sequence"/>
</dbReference>
<feature type="region of interest" description="Disordered" evidence="14">
    <location>
        <begin position="126"/>
        <end position="435"/>
    </location>
</feature>
<dbReference type="PANTHER" id="PTHR23196:SF34">
    <property type="entry name" value="MEDIATOR OF DNA DAMAGE CHECKPOINT PROTEIN 1"/>
    <property type="match status" value="1"/>
</dbReference>
<dbReference type="SUPFAM" id="SSF49879">
    <property type="entry name" value="SMAD/FHA domain"/>
    <property type="match status" value="1"/>
</dbReference>
<comment type="caution">
    <text evidence="16">The sequence shown here is derived from an EMBL/GenBank/DDBJ whole genome shotgun (WGS) entry which is preliminary data.</text>
</comment>
<keyword evidence="17" id="KW-1185">Reference proteome</keyword>
<evidence type="ECO:0000256" key="12">
    <source>
        <dbReference type="ARBA" id="ARBA00023242"/>
    </source>
</evidence>
<dbReference type="GO" id="GO:0006281">
    <property type="term" value="P:DNA repair"/>
    <property type="evidence" value="ECO:0007669"/>
    <property type="project" value="UniProtKB-KW"/>
</dbReference>
<dbReference type="PROSITE" id="PS50006">
    <property type="entry name" value="FHA_DOMAIN"/>
    <property type="match status" value="1"/>
</dbReference>
<feature type="compositionally biased region" description="Polar residues" evidence="14">
    <location>
        <begin position="244"/>
        <end position="257"/>
    </location>
</feature>
<evidence type="ECO:0000256" key="7">
    <source>
        <dbReference type="ARBA" id="ARBA00022737"/>
    </source>
</evidence>
<keyword evidence="11" id="KW-0234">DNA repair</keyword>
<organism evidence="16 17">
    <name type="scientific">Scyliorhinus torazame</name>
    <name type="common">Cloudy catshark</name>
    <name type="synonym">Catulus torazame</name>
    <dbReference type="NCBI Taxonomy" id="75743"/>
    <lineage>
        <taxon>Eukaryota</taxon>
        <taxon>Metazoa</taxon>
        <taxon>Chordata</taxon>
        <taxon>Craniata</taxon>
        <taxon>Vertebrata</taxon>
        <taxon>Chondrichthyes</taxon>
        <taxon>Elasmobranchii</taxon>
        <taxon>Galeomorphii</taxon>
        <taxon>Galeoidea</taxon>
        <taxon>Carcharhiniformes</taxon>
        <taxon>Scyliorhinidae</taxon>
        <taxon>Scyliorhinus</taxon>
    </lineage>
</organism>
<dbReference type="SMART" id="SM00240">
    <property type="entry name" value="FHA"/>
    <property type="match status" value="1"/>
</dbReference>
<evidence type="ECO:0000256" key="10">
    <source>
        <dbReference type="ARBA" id="ARBA00022990"/>
    </source>
</evidence>
<dbReference type="OrthoDB" id="9948511at2759"/>
<sequence length="747" mass="80223">MEQTQLLSWEAEEEQLRDSDRQARGRLRVFAGSQGPEAGFLVYTGENVIGRHESCHIRIPAQSVSKKHAVIEIEGDTHLIHDCNSLNKTRRRNAILKPSVRYAINDGDLFLFADVACQYVLLPAEDDDSGSETGSESVFPQSRAGAGGQRPDGVAGDGLVSKATGGELESAEDSLMLSPSQPYQTKSPLPFQPDTYVKESEDDDTPWKGPFVPQDGRHPNASVRETPSAHIVPESDDEESDSSCSNAQSMQLHYNSDTDLDEDQKPCVKWVEASREGPANGNCVNSETGGAAEQRSDNPSPATGGIAPATIQPPPKAVSLVETLDHDAGRGSSRGPSDLLPHLSWDSDSEVELKNDGPAVPTETNSGLVEGADVREAGAVVRDRRSSLIRPDEEEGSIKADVSTHSSAGSDGEAKGTAGSVNQGELLEVNSDTDADDDTEAYALQATQCFTLRVSDTQDERSVEDDYPPDGDTAAAEEATQLFISESPRFDKGTCKGNTASVSNAEEEATQLFTLESPAFGQNAFKKPIPSGFDRGGQLGNAKGDVAAASETEDEATQPFMAGAVTQWPRDSTEPGGEQQAEANQEDQWADVETQPFCLESQASEVECAGESEQKFNFKLAESLEKAREEPLLKDFRVHVTAGVLPEPGQMESIVQCSGATILPKMPRAYKEKTLVISCPDDLPKCKAARDAGVPVVNAEFILTGILQQTVDLVSYRLDGESDSQPYGKAKKRSATTQSASSRKKKR</sequence>
<evidence type="ECO:0000259" key="15">
    <source>
        <dbReference type="PROSITE" id="PS50006"/>
    </source>
</evidence>
<keyword evidence="5" id="KW-1017">Isopeptide bond</keyword>
<dbReference type="InterPro" id="IPR008984">
    <property type="entry name" value="SMAD_FHA_dom_sf"/>
</dbReference>
<evidence type="ECO:0000256" key="1">
    <source>
        <dbReference type="ARBA" id="ARBA00004123"/>
    </source>
</evidence>
<feature type="domain" description="FHA" evidence="15">
    <location>
        <begin position="47"/>
        <end position="96"/>
    </location>
</feature>
<evidence type="ECO:0000256" key="5">
    <source>
        <dbReference type="ARBA" id="ARBA00022499"/>
    </source>
</evidence>
<keyword evidence="13" id="KW-0131">Cell cycle</keyword>
<keyword evidence="12" id="KW-0539">Nucleus</keyword>
<accession>A0A401NJN7</accession>
<dbReference type="InterPro" id="IPR036420">
    <property type="entry name" value="BRCT_dom_sf"/>
</dbReference>
<evidence type="ECO:0000313" key="16">
    <source>
        <dbReference type="EMBL" id="GCB61098.1"/>
    </source>
</evidence>
<dbReference type="SMART" id="SM00292">
    <property type="entry name" value="BRCT"/>
    <property type="match status" value="1"/>
</dbReference>
<evidence type="ECO:0000256" key="2">
    <source>
        <dbReference type="ARBA" id="ARBA00004286"/>
    </source>
</evidence>
<feature type="compositionally biased region" description="Basic and acidic residues" evidence="14">
    <location>
        <begin position="372"/>
        <end position="386"/>
    </location>
</feature>
<dbReference type="Pfam" id="PF00498">
    <property type="entry name" value="FHA"/>
    <property type="match status" value="1"/>
</dbReference>
<keyword evidence="9" id="KW-0832">Ubl conjugation</keyword>
<evidence type="ECO:0000256" key="8">
    <source>
        <dbReference type="ARBA" id="ARBA00022763"/>
    </source>
</evidence>
<keyword evidence="6" id="KW-0597">Phosphoprotein</keyword>
<evidence type="ECO:0000313" key="17">
    <source>
        <dbReference type="Proteomes" id="UP000288216"/>
    </source>
</evidence>
<dbReference type="Pfam" id="PF16589">
    <property type="entry name" value="BRCT_2"/>
    <property type="match status" value="1"/>
</dbReference>
<dbReference type="InterPro" id="IPR001357">
    <property type="entry name" value="BRCT_dom"/>
</dbReference>
<feature type="compositionally biased region" description="Polar residues" evidence="14">
    <location>
        <begin position="177"/>
        <end position="187"/>
    </location>
</feature>
<reference evidence="16 17" key="1">
    <citation type="journal article" date="2018" name="Nat. Ecol. Evol.">
        <title>Shark genomes provide insights into elasmobranch evolution and the origin of vertebrates.</title>
        <authorList>
            <person name="Hara Y"/>
            <person name="Yamaguchi K"/>
            <person name="Onimaru K"/>
            <person name="Kadota M"/>
            <person name="Koyanagi M"/>
            <person name="Keeley SD"/>
            <person name="Tatsumi K"/>
            <person name="Tanaka K"/>
            <person name="Motone F"/>
            <person name="Kageyama Y"/>
            <person name="Nozu R"/>
            <person name="Adachi N"/>
            <person name="Nishimura O"/>
            <person name="Nakagawa R"/>
            <person name="Tanegashima C"/>
            <person name="Kiyatake I"/>
            <person name="Matsumoto R"/>
            <person name="Murakumo K"/>
            <person name="Nishida K"/>
            <person name="Terakita A"/>
            <person name="Kuratani S"/>
            <person name="Sato K"/>
            <person name="Hyodo S Kuraku.S."/>
        </authorList>
    </citation>
    <scope>NUCLEOTIDE SEQUENCE [LARGE SCALE GENOMIC DNA]</scope>
</reference>
<keyword evidence="8" id="KW-0227">DNA damage</keyword>
<proteinExistence type="predicted"/>